<dbReference type="InterPro" id="IPR017853">
    <property type="entry name" value="GH"/>
</dbReference>
<feature type="chain" id="PRO_5009027390" description="1,3-beta-glucanosyltransferase" evidence="6">
    <location>
        <begin position="19"/>
        <end position="426"/>
    </location>
</feature>
<dbReference type="EMBL" id="KV454431">
    <property type="protein sequence ID" value="ODQ79838.1"/>
    <property type="molecule type" value="Genomic_DNA"/>
</dbReference>
<evidence type="ECO:0000256" key="3">
    <source>
        <dbReference type="ARBA" id="ARBA00022622"/>
    </source>
</evidence>
<keyword evidence="6" id="KW-0808">Transferase</keyword>
<comment type="subcellular location">
    <subcellularLocation>
        <location evidence="6">Cell membrane</location>
        <topology evidence="6">Lipid-anchor</topology>
        <topology evidence="6">GPI-anchor</topology>
    </subcellularLocation>
    <subcellularLocation>
        <location evidence="1">Membrane</location>
        <topology evidence="1">Lipid-anchor</topology>
        <topology evidence="1">GPI-anchor</topology>
    </subcellularLocation>
</comment>
<dbReference type="InterPro" id="IPR004886">
    <property type="entry name" value="Glucanosyltransferase"/>
</dbReference>
<dbReference type="PANTHER" id="PTHR31468">
    <property type="entry name" value="1,3-BETA-GLUCANOSYLTRANSFERASE GAS1"/>
    <property type="match status" value="1"/>
</dbReference>
<dbReference type="SUPFAM" id="SSF51445">
    <property type="entry name" value="(Trans)glycosidases"/>
    <property type="match status" value="1"/>
</dbReference>
<proteinExistence type="inferred from homology"/>
<dbReference type="GO" id="GO:0016787">
    <property type="term" value="F:hydrolase activity"/>
    <property type="evidence" value="ECO:0007669"/>
    <property type="project" value="UniProtKB-KW"/>
</dbReference>
<dbReference type="Pfam" id="PF03198">
    <property type="entry name" value="Glyco_hydro_72"/>
    <property type="match status" value="1"/>
</dbReference>
<dbReference type="GO" id="GO:0098552">
    <property type="term" value="C:side of membrane"/>
    <property type="evidence" value="ECO:0007669"/>
    <property type="project" value="UniProtKB-KW"/>
</dbReference>
<keyword evidence="4 6" id="KW-0732">Signal</keyword>
<dbReference type="EC" id="2.4.1.-" evidence="6"/>
<evidence type="ECO:0000256" key="4">
    <source>
        <dbReference type="ARBA" id="ARBA00022729"/>
    </source>
</evidence>
<keyword evidence="8" id="KW-1185">Reference proteome</keyword>
<keyword evidence="7" id="KW-0378">Hydrolase</keyword>
<dbReference type="Gene3D" id="3.20.20.80">
    <property type="entry name" value="Glycosidases"/>
    <property type="match status" value="1"/>
</dbReference>
<comment type="function">
    <text evidence="6">Splits internally a 1,3-beta-glucan molecule and transfers the newly generated reducing end (the donor) to the non-reducing end of another 1,3-beta-glucan molecule (the acceptor) forming a 1,3-beta linkage, resulting in the elongation of 1,3-beta-glucan chains in the cell wall.</text>
</comment>
<dbReference type="GO" id="GO:0071970">
    <property type="term" value="P:fungal-type cell wall (1-&gt;3)-beta-D-glucan biosynthetic process"/>
    <property type="evidence" value="ECO:0007669"/>
    <property type="project" value="TreeGrafter"/>
</dbReference>
<dbReference type="Proteomes" id="UP000094336">
    <property type="component" value="Unassembled WGS sequence"/>
</dbReference>
<evidence type="ECO:0000313" key="8">
    <source>
        <dbReference type="Proteomes" id="UP000094336"/>
    </source>
</evidence>
<evidence type="ECO:0000313" key="7">
    <source>
        <dbReference type="EMBL" id="ODQ79838.1"/>
    </source>
</evidence>
<dbReference type="GO" id="GO:0005886">
    <property type="term" value="C:plasma membrane"/>
    <property type="evidence" value="ECO:0007669"/>
    <property type="project" value="UniProtKB-SubCell"/>
</dbReference>
<protein>
    <recommendedName>
        <fullName evidence="6">1,3-beta-glucanosyltransferase</fullName>
        <ecNumber evidence="6">2.4.1.-</ecNumber>
    </recommendedName>
</protein>
<comment type="similarity">
    <text evidence="2 6">Belongs to the glycosyl hydrolase 72 family.</text>
</comment>
<evidence type="ECO:0000256" key="5">
    <source>
        <dbReference type="ARBA" id="ARBA00023180"/>
    </source>
</evidence>
<accession>A0A1E3QQB6</accession>
<dbReference type="PANTHER" id="PTHR31468:SF4">
    <property type="entry name" value="1,3-BETA-GLUCANOSYLTRANSFERASE GAS3-RELATED"/>
    <property type="match status" value="1"/>
</dbReference>
<dbReference type="OrthoDB" id="421038at2759"/>
<keyword evidence="5" id="KW-0325">Glycoprotein</keyword>
<evidence type="ECO:0000256" key="1">
    <source>
        <dbReference type="ARBA" id="ARBA00004589"/>
    </source>
</evidence>
<dbReference type="AlphaFoldDB" id="A0A1E3QQB6"/>
<keyword evidence="6" id="KW-0472">Membrane</keyword>
<dbReference type="STRING" id="984486.A0A1E3QQB6"/>
<keyword evidence="3 6" id="KW-0336">GPI-anchor</keyword>
<dbReference type="GeneID" id="30148668"/>
<dbReference type="GO" id="GO:0016740">
    <property type="term" value="F:transferase activity"/>
    <property type="evidence" value="ECO:0007669"/>
    <property type="project" value="UniProtKB-KW"/>
</dbReference>
<evidence type="ECO:0000256" key="6">
    <source>
        <dbReference type="RuleBase" id="RU361209"/>
    </source>
</evidence>
<reference evidence="8" key="1">
    <citation type="submission" date="2016-05" db="EMBL/GenBank/DDBJ databases">
        <title>Comparative genomics of biotechnologically important yeasts.</title>
        <authorList>
            <consortium name="DOE Joint Genome Institute"/>
            <person name="Riley R."/>
            <person name="Haridas S."/>
            <person name="Wolfe K.H."/>
            <person name="Lopes M.R."/>
            <person name="Hittinger C.T."/>
            <person name="Goker M."/>
            <person name="Salamov A."/>
            <person name="Wisecaver J."/>
            <person name="Long T.M."/>
            <person name="Aerts A.L."/>
            <person name="Barry K."/>
            <person name="Choi C."/>
            <person name="Clum A."/>
            <person name="Coughlan A.Y."/>
            <person name="Deshpande S."/>
            <person name="Douglass A.P."/>
            <person name="Hanson S.J."/>
            <person name="Klenk H.-P."/>
            <person name="Labutti K."/>
            <person name="Lapidus A."/>
            <person name="Lindquist E."/>
            <person name="Lipzen A."/>
            <person name="Meier-Kolthoff J.P."/>
            <person name="Ohm R.A."/>
            <person name="Otillar R.P."/>
            <person name="Pangilinan J."/>
            <person name="Peng Y."/>
            <person name="Rokas A."/>
            <person name="Rosa C.A."/>
            <person name="Scheuner C."/>
            <person name="Sibirny A.A."/>
            <person name="Slot J.C."/>
            <person name="Stielow J.B."/>
            <person name="Sun H."/>
            <person name="Kurtzman C.P."/>
            <person name="Blackwell M."/>
            <person name="Grigoriev I.V."/>
            <person name="Jeffries T.W."/>
        </authorList>
    </citation>
    <scope>NUCLEOTIDE SEQUENCE [LARGE SCALE GENOMIC DNA]</scope>
    <source>
        <strain evidence="8">NRRL Y-12698</strain>
    </source>
</reference>
<sequence>MSLITGILSICILLPVQALTPLYIKGNRFIQPAPDGDKVFFLKGMDYQPGGSSGFHQESLYDVLSNPAVCYRDAKVLQTLGVNVIRIYNLNVDVNHDACASIFNAAGIYLLLDVNSPVQSINRYDPESSYNLGYVTRLFQFIEAFKLYPNVAGFFAGNEVINDSISARLSPKYIRAVQRDMKQYMAEHSNRQIPVGYSSVDDTSFREDSWEYFRCSIPGESGDISRSDFYGVNTYSWCGARDDFKTSGYDKLESVYSSTNLPFIFSEYGCNTVRPRVFHEVSRGLYGRLSLFASGGLIYEYSEEENGYGIARVNPDGSVHLLEDYDHLREQYRRLQLPTIAAAEVVQTAAPMCSLPQVQEDGFSVSILSIDYHLPEQPAGVDALIRNGVSSRNIGQIVDVNYTALENHALQVFDSQGKPRAIQLNA</sequence>
<gene>
    <name evidence="7" type="ORF">BABINDRAFT_171434</name>
</gene>
<feature type="signal peptide" evidence="6">
    <location>
        <begin position="1"/>
        <end position="18"/>
    </location>
</feature>
<name>A0A1E3QQB6_9ASCO</name>
<dbReference type="RefSeq" id="XP_018985166.1">
    <property type="nucleotide sequence ID" value="XM_019130815.1"/>
</dbReference>
<organism evidence="7 8">
    <name type="scientific">Babjeviella inositovora NRRL Y-12698</name>
    <dbReference type="NCBI Taxonomy" id="984486"/>
    <lineage>
        <taxon>Eukaryota</taxon>
        <taxon>Fungi</taxon>
        <taxon>Dikarya</taxon>
        <taxon>Ascomycota</taxon>
        <taxon>Saccharomycotina</taxon>
        <taxon>Pichiomycetes</taxon>
        <taxon>Serinales incertae sedis</taxon>
        <taxon>Babjeviella</taxon>
    </lineage>
</organism>
<dbReference type="GO" id="GO:0031505">
    <property type="term" value="P:fungal-type cell wall organization"/>
    <property type="evidence" value="ECO:0007669"/>
    <property type="project" value="TreeGrafter"/>
</dbReference>
<evidence type="ECO:0000256" key="2">
    <source>
        <dbReference type="ARBA" id="ARBA00007528"/>
    </source>
</evidence>
<keyword evidence="6" id="KW-0449">Lipoprotein</keyword>